<dbReference type="Gene3D" id="1.10.287.3510">
    <property type="match status" value="1"/>
</dbReference>
<dbReference type="EMBL" id="BMFR01000001">
    <property type="protein sequence ID" value="GGG63122.1"/>
    <property type="molecule type" value="Genomic_DNA"/>
</dbReference>
<dbReference type="GO" id="GO:0005886">
    <property type="term" value="C:plasma membrane"/>
    <property type="evidence" value="ECO:0007669"/>
    <property type="project" value="UniProtKB-SubCell"/>
</dbReference>
<evidence type="ECO:0000313" key="8">
    <source>
        <dbReference type="EMBL" id="GGG63122.1"/>
    </source>
</evidence>
<dbReference type="AlphaFoldDB" id="A0A917LWB5"/>
<comment type="subcellular location">
    <subcellularLocation>
        <location evidence="1">Cell membrane</location>
        <topology evidence="1">Multi-pass membrane protein</topology>
    </subcellularLocation>
</comment>
<feature type="transmembrane region" description="Helical" evidence="7">
    <location>
        <begin position="28"/>
        <end position="47"/>
    </location>
</feature>
<organism evidence="8 9">
    <name type="scientific">Virgibacillus oceani</name>
    <dbReference type="NCBI Taxonomy" id="1479511"/>
    <lineage>
        <taxon>Bacteria</taxon>
        <taxon>Bacillati</taxon>
        <taxon>Bacillota</taxon>
        <taxon>Bacilli</taxon>
        <taxon>Bacillales</taxon>
        <taxon>Bacillaceae</taxon>
        <taxon>Virgibacillus</taxon>
    </lineage>
</organism>
<dbReference type="InterPro" id="IPR039428">
    <property type="entry name" value="NUOK/Mnh_C1-like"/>
</dbReference>
<keyword evidence="9" id="KW-1185">Reference proteome</keyword>
<keyword evidence="4 7" id="KW-0812">Transmembrane</keyword>
<evidence type="ECO:0000256" key="2">
    <source>
        <dbReference type="ARBA" id="ARBA00010388"/>
    </source>
</evidence>
<sequence>MEIIISILAGILFATAIYNLLQKQLLRIIIGTVLLSHGAHLFILTMGELKRAKPPILIEGIKDYVDPLPQALILTSIVISFGITSLLLVLTYRAIKENKTDDMAQLRGEEHEYE</sequence>
<evidence type="ECO:0000256" key="7">
    <source>
        <dbReference type="SAM" id="Phobius"/>
    </source>
</evidence>
<evidence type="ECO:0000256" key="3">
    <source>
        <dbReference type="ARBA" id="ARBA00022475"/>
    </source>
</evidence>
<accession>A0A917LWB5</accession>
<reference evidence="8" key="2">
    <citation type="submission" date="2020-09" db="EMBL/GenBank/DDBJ databases">
        <authorList>
            <person name="Sun Q."/>
            <person name="Zhou Y."/>
        </authorList>
    </citation>
    <scope>NUCLEOTIDE SEQUENCE</scope>
    <source>
        <strain evidence="8">CGMCC 1.12754</strain>
    </source>
</reference>
<evidence type="ECO:0000313" key="9">
    <source>
        <dbReference type="Proteomes" id="UP000622860"/>
    </source>
</evidence>
<name>A0A917LWB5_9BACI</name>
<comment type="similarity">
    <text evidence="2">Belongs to the CPA3 antiporters (TC 2.A.63) subunit C family.</text>
</comment>
<dbReference type="Pfam" id="PF00420">
    <property type="entry name" value="Oxidored_q2"/>
    <property type="match status" value="1"/>
</dbReference>
<feature type="transmembrane region" description="Helical" evidence="7">
    <location>
        <begin position="67"/>
        <end position="90"/>
    </location>
</feature>
<gene>
    <name evidence="8" type="primary">mrpC</name>
    <name evidence="8" type="ORF">GCM10011398_03130</name>
</gene>
<dbReference type="Proteomes" id="UP000622860">
    <property type="component" value="Unassembled WGS sequence"/>
</dbReference>
<protein>
    <submittedName>
        <fullName evidence="8">Na(+)/H(+) antiporter subunit C</fullName>
    </submittedName>
</protein>
<comment type="caution">
    <text evidence="8">The sequence shown here is derived from an EMBL/GenBank/DDBJ whole genome shotgun (WGS) entry which is preliminary data.</text>
</comment>
<keyword evidence="3" id="KW-1003">Cell membrane</keyword>
<reference evidence="8" key="1">
    <citation type="journal article" date="2014" name="Int. J. Syst. Evol. Microbiol.">
        <title>Complete genome sequence of Corynebacterium casei LMG S-19264T (=DSM 44701T), isolated from a smear-ripened cheese.</title>
        <authorList>
            <consortium name="US DOE Joint Genome Institute (JGI-PGF)"/>
            <person name="Walter F."/>
            <person name="Albersmeier A."/>
            <person name="Kalinowski J."/>
            <person name="Ruckert C."/>
        </authorList>
    </citation>
    <scope>NUCLEOTIDE SEQUENCE</scope>
    <source>
        <strain evidence="8">CGMCC 1.12754</strain>
    </source>
</reference>
<evidence type="ECO:0000256" key="6">
    <source>
        <dbReference type="ARBA" id="ARBA00023136"/>
    </source>
</evidence>
<keyword evidence="6 7" id="KW-0472">Membrane</keyword>
<dbReference type="InterPro" id="IPR050601">
    <property type="entry name" value="CPA3_antiporter_subunitC"/>
</dbReference>
<dbReference type="PANTHER" id="PTHR34583">
    <property type="entry name" value="ANTIPORTER SUBUNIT MNHC2-RELATED"/>
    <property type="match status" value="1"/>
</dbReference>
<proteinExistence type="inferred from homology"/>
<feature type="transmembrane region" description="Helical" evidence="7">
    <location>
        <begin position="6"/>
        <end position="21"/>
    </location>
</feature>
<dbReference type="RefSeq" id="WP_188453589.1">
    <property type="nucleotide sequence ID" value="NZ_BMFR01000001.1"/>
</dbReference>
<evidence type="ECO:0000256" key="4">
    <source>
        <dbReference type="ARBA" id="ARBA00022692"/>
    </source>
</evidence>
<evidence type="ECO:0000256" key="5">
    <source>
        <dbReference type="ARBA" id="ARBA00022989"/>
    </source>
</evidence>
<evidence type="ECO:0000256" key="1">
    <source>
        <dbReference type="ARBA" id="ARBA00004651"/>
    </source>
</evidence>
<keyword evidence="5 7" id="KW-1133">Transmembrane helix</keyword>
<dbReference type="NCBIfam" id="NF006372">
    <property type="entry name" value="PRK08600.1"/>
    <property type="match status" value="1"/>
</dbReference>
<dbReference type="PANTHER" id="PTHR34583:SF2">
    <property type="entry name" value="ANTIPORTER SUBUNIT MNHC2-RELATED"/>
    <property type="match status" value="1"/>
</dbReference>